<sequence>CLIRCLTLPAGKKLTDPFQITSLSNDFSQLPPFGLMDIFDHLIMSKADYDKSMLSSWRSFEEYNLCLNGHIQSIGVKTVQDLDGSLGSFRHRRKKHKKVRSFTGSGLFSIQMFLCTLHSAGVRAEQIKAADILEQYCLNLMISFQIKECRSVTSMAAYWNPKPTPKHKPVPISEMKISFSNLRKKSHPL</sequence>
<dbReference type="Proteomes" id="UP001249851">
    <property type="component" value="Unassembled WGS sequence"/>
</dbReference>
<comment type="caution">
    <text evidence="1">The sequence shown here is derived from an EMBL/GenBank/DDBJ whole genome shotgun (WGS) entry which is preliminary data.</text>
</comment>
<gene>
    <name evidence="1" type="ORF">P5673_020906</name>
</gene>
<protein>
    <submittedName>
        <fullName evidence="1">Uncharacterized protein</fullName>
    </submittedName>
</protein>
<dbReference type="AlphaFoldDB" id="A0AAD9Q977"/>
<reference evidence="1" key="2">
    <citation type="journal article" date="2023" name="Science">
        <title>Genomic signatures of disease resistance in endangered staghorn corals.</title>
        <authorList>
            <person name="Vollmer S.V."/>
            <person name="Selwyn J.D."/>
            <person name="Despard B.A."/>
            <person name="Roesel C.L."/>
        </authorList>
    </citation>
    <scope>NUCLEOTIDE SEQUENCE</scope>
    <source>
        <strain evidence="1">K2</strain>
    </source>
</reference>
<proteinExistence type="predicted"/>
<dbReference type="EMBL" id="JARQWQ010000052">
    <property type="protein sequence ID" value="KAK2557048.1"/>
    <property type="molecule type" value="Genomic_DNA"/>
</dbReference>
<feature type="non-terminal residue" evidence="1">
    <location>
        <position position="189"/>
    </location>
</feature>
<reference evidence="1" key="1">
    <citation type="journal article" date="2023" name="G3 (Bethesda)">
        <title>Whole genome assembly and annotation of the endangered Caribbean coral Acropora cervicornis.</title>
        <authorList>
            <person name="Selwyn J.D."/>
            <person name="Vollmer S.V."/>
        </authorList>
    </citation>
    <scope>NUCLEOTIDE SEQUENCE</scope>
    <source>
        <strain evidence="1">K2</strain>
    </source>
</reference>
<evidence type="ECO:0000313" key="1">
    <source>
        <dbReference type="EMBL" id="KAK2557048.1"/>
    </source>
</evidence>
<organism evidence="1 2">
    <name type="scientific">Acropora cervicornis</name>
    <name type="common">Staghorn coral</name>
    <dbReference type="NCBI Taxonomy" id="6130"/>
    <lineage>
        <taxon>Eukaryota</taxon>
        <taxon>Metazoa</taxon>
        <taxon>Cnidaria</taxon>
        <taxon>Anthozoa</taxon>
        <taxon>Hexacorallia</taxon>
        <taxon>Scleractinia</taxon>
        <taxon>Astrocoeniina</taxon>
        <taxon>Acroporidae</taxon>
        <taxon>Acropora</taxon>
    </lineage>
</organism>
<accession>A0AAD9Q977</accession>
<name>A0AAD9Q977_ACRCE</name>
<evidence type="ECO:0000313" key="2">
    <source>
        <dbReference type="Proteomes" id="UP001249851"/>
    </source>
</evidence>
<keyword evidence="2" id="KW-1185">Reference proteome</keyword>